<evidence type="ECO:0000313" key="4">
    <source>
        <dbReference type="EMBL" id="CAB4186834.1"/>
    </source>
</evidence>
<dbReference type="SUPFAM" id="SSF56300">
    <property type="entry name" value="Metallo-dependent phosphatases"/>
    <property type="match status" value="1"/>
</dbReference>
<dbReference type="EMBL" id="LR796758">
    <property type="protein sequence ID" value="CAB4163824.1"/>
    <property type="molecule type" value="Genomic_DNA"/>
</dbReference>
<dbReference type="GO" id="GO:0016787">
    <property type="term" value="F:hydrolase activity"/>
    <property type="evidence" value="ECO:0007669"/>
    <property type="project" value="InterPro"/>
</dbReference>
<name>A0A6J5P8D6_9CAUD</name>
<dbReference type="PANTHER" id="PTHR37844">
    <property type="entry name" value="SER/THR PROTEIN PHOSPHATASE SUPERFAMILY (AFU_ORTHOLOGUE AFUA_1G14840)"/>
    <property type="match status" value="1"/>
</dbReference>
<evidence type="ECO:0000313" key="3">
    <source>
        <dbReference type="EMBL" id="CAB4165507.1"/>
    </source>
</evidence>
<dbReference type="EMBL" id="LR796776">
    <property type="protein sequence ID" value="CAB4165507.1"/>
    <property type="molecule type" value="Genomic_DNA"/>
</dbReference>
<evidence type="ECO:0000259" key="1">
    <source>
        <dbReference type="Pfam" id="PF00149"/>
    </source>
</evidence>
<feature type="domain" description="Calcineurin-like phosphoesterase" evidence="1">
    <location>
        <begin position="13"/>
        <end position="262"/>
    </location>
</feature>
<reference evidence="2" key="1">
    <citation type="submission" date="2020-04" db="EMBL/GenBank/DDBJ databases">
        <authorList>
            <person name="Chiriac C."/>
            <person name="Salcher M."/>
            <person name="Ghai R."/>
            <person name="Kavagutti S V."/>
        </authorList>
    </citation>
    <scope>NUCLEOTIDE SEQUENCE</scope>
</reference>
<dbReference type="Gene3D" id="3.60.21.10">
    <property type="match status" value="1"/>
</dbReference>
<dbReference type="Pfam" id="PF00149">
    <property type="entry name" value="Metallophos"/>
    <property type="match status" value="1"/>
</dbReference>
<dbReference type="InterPro" id="IPR004843">
    <property type="entry name" value="Calcineurin-like_PHP"/>
</dbReference>
<dbReference type="PANTHER" id="PTHR37844:SF2">
    <property type="entry name" value="SER_THR PROTEIN PHOSPHATASE SUPERFAMILY (AFU_ORTHOLOGUE AFUA_1G14840)"/>
    <property type="match status" value="1"/>
</dbReference>
<evidence type="ECO:0000313" key="5">
    <source>
        <dbReference type="EMBL" id="CAB4221562.1"/>
    </source>
</evidence>
<dbReference type="EMBL" id="LR797502">
    <property type="protein sequence ID" value="CAB4221562.1"/>
    <property type="molecule type" value="Genomic_DNA"/>
</dbReference>
<proteinExistence type="predicted"/>
<sequence>MITQTQGVGSNSMLIAIASDLHLEFGDITLKNTEAADVLILSGDILIVEDLRKFPRYEDVDTVSGPNVLLGIRYPGQKAASMYRNFLDNVSAEFKHVIYVAGNHEFYHGKWDQTIEVLRAECAGYENIHFLECDTTVIEDVTFTGGTLWTDCNKQDPLTLHGLTDCMTDFRVIKNEAAGYTRLRPIHTVDRHDKTKKYIKHVLDNTEGKVVVVGHHAPSSLSVHERFVRDFLMNGGYYSDLSEFILDNPKIVLWTHGHMHDPCDYMIGDTRVVCNPRGYIGQESCADEFKLKYVEV</sequence>
<dbReference type="EMBL" id="LR797099">
    <property type="protein sequence ID" value="CAB4186834.1"/>
    <property type="molecule type" value="Genomic_DNA"/>
</dbReference>
<gene>
    <name evidence="4" type="ORF">UFOVP1146_180</name>
    <name evidence="5" type="ORF">UFOVP1638_385</name>
    <name evidence="2" type="ORF">UFOVP812_93</name>
    <name evidence="3" type="ORF">UFOVP818_50</name>
</gene>
<accession>A0A6J5P8D6</accession>
<evidence type="ECO:0000313" key="2">
    <source>
        <dbReference type="EMBL" id="CAB4163824.1"/>
    </source>
</evidence>
<organism evidence="2">
    <name type="scientific">uncultured Caudovirales phage</name>
    <dbReference type="NCBI Taxonomy" id="2100421"/>
    <lineage>
        <taxon>Viruses</taxon>
        <taxon>Duplodnaviria</taxon>
        <taxon>Heunggongvirae</taxon>
        <taxon>Uroviricota</taxon>
        <taxon>Caudoviricetes</taxon>
        <taxon>Peduoviridae</taxon>
        <taxon>Maltschvirus</taxon>
        <taxon>Maltschvirus maltsch</taxon>
    </lineage>
</organism>
<protein>
    <submittedName>
        <fullName evidence="2">Calcineurin-like phosphoesterase domain, ApaH type</fullName>
    </submittedName>
</protein>
<dbReference type="InterPro" id="IPR029052">
    <property type="entry name" value="Metallo-depent_PP-like"/>
</dbReference>